<feature type="transmembrane region" description="Helical" evidence="2">
    <location>
        <begin position="32"/>
        <end position="52"/>
    </location>
</feature>
<dbReference type="Pfam" id="PF04488">
    <property type="entry name" value="Gly_transf_sug"/>
    <property type="match status" value="1"/>
</dbReference>
<name>A0A2N3N835_9PEZI</name>
<dbReference type="AlphaFoldDB" id="A0A2N3N835"/>
<dbReference type="EMBL" id="NLAX01000095">
    <property type="protein sequence ID" value="PKS08610.1"/>
    <property type="molecule type" value="Genomic_DNA"/>
</dbReference>
<comment type="similarity">
    <text evidence="1">Belongs to the glycosyltransferase 32 family.</text>
</comment>
<accession>A0A2N3N835</accession>
<evidence type="ECO:0000256" key="1">
    <source>
        <dbReference type="ARBA" id="ARBA00009003"/>
    </source>
</evidence>
<dbReference type="GO" id="GO:0006487">
    <property type="term" value="P:protein N-linked glycosylation"/>
    <property type="evidence" value="ECO:0007669"/>
    <property type="project" value="TreeGrafter"/>
</dbReference>
<organism evidence="3 4">
    <name type="scientific">Lomentospora prolificans</name>
    <dbReference type="NCBI Taxonomy" id="41688"/>
    <lineage>
        <taxon>Eukaryota</taxon>
        <taxon>Fungi</taxon>
        <taxon>Dikarya</taxon>
        <taxon>Ascomycota</taxon>
        <taxon>Pezizomycotina</taxon>
        <taxon>Sordariomycetes</taxon>
        <taxon>Hypocreomycetidae</taxon>
        <taxon>Microascales</taxon>
        <taxon>Microascaceae</taxon>
        <taxon>Lomentospora</taxon>
    </lineage>
</organism>
<dbReference type="PANTHER" id="PTHR31834:SF9">
    <property type="entry name" value="INITIATION-SPECIFIC ALPHA-1,6-MANNOSYLTRANSFERASE"/>
    <property type="match status" value="1"/>
</dbReference>
<dbReference type="STRING" id="41688.A0A2N3N835"/>
<keyword evidence="2" id="KW-0812">Transmembrane</keyword>
<dbReference type="PANTHER" id="PTHR31834">
    <property type="entry name" value="INITIATION-SPECIFIC ALPHA-1,6-MANNOSYLTRANSFERASE"/>
    <property type="match status" value="1"/>
</dbReference>
<dbReference type="OrthoDB" id="409543at2759"/>
<dbReference type="VEuPathDB" id="FungiDB:jhhlp_004996"/>
<comment type="caution">
    <text evidence="3">The sequence shown here is derived from an EMBL/GenBank/DDBJ whole genome shotgun (WGS) entry which is preliminary data.</text>
</comment>
<dbReference type="InterPro" id="IPR029044">
    <property type="entry name" value="Nucleotide-diphossugar_trans"/>
</dbReference>
<protein>
    <recommendedName>
        <fullName evidence="5">Glycosyltransferase family 32 protein</fullName>
    </recommendedName>
</protein>
<keyword evidence="4" id="KW-1185">Reference proteome</keyword>
<keyword evidence="2" id="KW-1133">Transmembrane helix</keyword>
<dbReference type="InterPro" id="IPR039367">
    <property type="entry name" value="Och1-like"/>
</dbReference>
<reference evidence="3 4" key="1">
    <citation type="journal article" date="2017" name="G3 (Bethesda)">
        <title>First Draft Genome Sequence of the Pathogenic Fungus Lomentospora prolificans (Formerly Scedosporium prolificans).</title>
        <authorList>
            <person name="Luo R."/>
            <person name="Zimin A."/>
            <person name="Workman R."/>
            <person name="Fan Y."/>
            <person name="Pertea G."/>
            <person name="Grossman N."/>
            <person name="Wear M.P."/>
            <person name="Jia B."/>
            <person name="Miller H."/>
            <person name="Casadevall A."/>
            <person name="Timp W."/>
            <person name="Zhang S.X."/>
            <person name="Salzberg S.L."/>
        </authorList>
    </citation>
    <scope>NUCLEOTIDE SEQUENCE [LARGE SCALE GENOMIC DNA]</scope>
    <source>
        <strain evidence="3 4">JHH-5317</strain>
    </source>
</reference>
<dbReference type="InterPro" id="IPR007577">
    <property type="entry name" value="GlycoTrfase_DXD_sugar-bd_CS"/>
</dbReference>
<dbReference type="SUPFAM" id="SSF53448">
    <property type="entry name" value="Nucleotide-diphospho-sugar transferases"/>
    <property type="match status" value="1"/>
</dbReference>
<gene>
    <name evidence="3" type="ORF">jhhlp_004996</name>
</gene>
<dbReference type="InParanoid" id="A0A2N3N835"/>
<dbReference type="Gene3D" id="3.90.550.20">
    <property type="match status" value="1"/>
</dbReference>
<dbReference type="GO" id="GO:0000009">
    <property type="term" value="F:alpha-1,6-mannosyltransferase activity"/>
    <property type="evidence" value="ECO:0007669"/>
    <property type="project" value="InterPro"/>
</dbReference>
<dbReference type="Proteomes" id="UP000233524">
    <property type="component" value="Unassembled WGS sequence"/>
</dbReference>
<evidence type="ECO:0008006" key="5">
    <source>
        <dbReference type="Google" id="ProtNLM"/>
    </source>
</evidence>
<proteinExistence type="inferred from homology"/>
<sequence>MASSPPLLQHQQQAHGAHRFYFAYLRRHRRRIAILIIITTLLYHFFFISGPLSQINGPRPTSRKITPERDLDAQPHYIHRSEFRANPDVAYEEKLDNALLDLERRVLADVGSGGVAHEKQRKLWQILLGPTAQRGADSMLFEEKNPEWDYTVLRDVWANNFVNATFSTIPDLVTLYHEYPYDVLRADLLRYLVLWFYGGYYADTDIKPARPIDACPSLKPVLPPHADRPNISLVIGIEIDEPWASSRLMRQWHWIRTYGFVQYNLYAPQRFSPLLRRAIVRVLAHTKRHHAKSWLFGPRYDEKTILEITGPGVFTDAILDVLSETLPPTHPFIQQSLSADAEVGDLSIAGTRQAKRQRVTWAPFHHLEQPLWVDATEAAEGKSFGGLGVLPINVWGNGQRHSGAENFRSRQACVNHRFKGTWKKTWWQRWRGI</sequence>
<evidence type="ECO:0000313" key="4">
    <source>
        <dbReference type="Proteomes" id="UP000233524"/>
    </source>
</evidence>
<dbReference type="GO" id="GO:0000136">
    <property type="term" value="C:mannan polymerase complex"/>
    <property type="evidence" value="ECO:0007669"/>
    <property type="project" value="TreeGrafter"/>
</dbReference>
<evidence type="ECO:0000256" key="2">
    <source>
        <dbReference type="SAM" id="Phobius"/>
    </source>
</evidence>
<keyword evidence="2" id="KW-0472">Membrane</keyword>
<evidence type="ECO:0000313" key="3">
    <source>
        <dbReference type="EMBL" id="PKS08610.1"/>
    </source>
</evidence>